<dbReference type="Proteomes" id="UP001595699">
    <property type="component" value="Unassembled WGS sequence"/>
</dbReference>
<dbReference type="RefSeq" id="WP_205118619.1">
    <property type="nucleotide sequence ID" value="NZ_JAFBCM010000001.1"/>
</dbReference>
<dbReference type="EMBL" id="JBHRZH010000020">
    <property type="protein sequence ID" value="MFC3763749.1"/>
    <property type="molecule type" value="Genomic_DNA"/>
</dbReference>
<gene>
    <name evidence="1" type="ORF">ACFOUW_23120</name>
</gene>
<evidence type="ECO:0000313" key="2">
    <source>
        <dbReference type="Proteomes" id="UP001595699"/>
    </source>
</evidence>
<proteinExistence type="predicted"/>
<evidence type="ECO:0000313" key="1">
    <source>
        <dbReference type="EMBL" id="MFC3763749.1"/>
    </source>
</evidence>
<keyword evidence="2" id="KW-1185">Reference proteome</keyword>
<protein>
    <submittedName>
        <fullName evidence="1">Uncharacterized protein</fullName>
    </submittedName>
</protein>
<name>A0ABV7YI87_9ACTN</name>
<accession>A0ABV7YI87</accession>
<sequence>MSTSQYVPGSARPAHGCEALAILDVKRSSRAATITTVEVERLTEEVHQLRARLDEQVER</sequence>
<reference evidence="2" key="1">
    <citation type="journal article" date="2019" name="Int. J. Syst. Evol. Microbiol.">
        <title>The Global Catalogue of Microorganisms (GCM) 10K type strain sequencing project: providing services to taxonomists for standard genome sequencing and annotation.</title>
        <authorList>
            <consortium name="The Broad Institute Genomics Platform"/>
            <consortium name="The Broad Institute Genome Sequencing Center for Infectious Disease"/>
            <person name="Wu L."/>
            <person name="Ma J."/>
        </authorList>
    </citation>
    <scope>NUCLEOTIDE SEQUENCE [LARGE SCALE GENOMIC DNA]</scope>
    <source>
        <strain evidence="2">CGMCC 4.7241</strain>
    </source>
</reference>
<organism evidence="1 2">
    <name type="scientific">Tenggerimyces flavus</name>
    <dbReference type="NCBI Taxonomy" id="1708749"/>
    <lineage>
        <taxon>Bacteria</taxon>
        <taxon>Bacillati</taxon>
        <taxon>Actinomycetota</taxon>
        <taxon>Actinomycetes</taxon>
        <taxon>Propionibacteriales</taxon>
        <taxon>Nocardioidaceae</taxon>
        <taxon>Tenggerimyces</taxon>
    </lineage>
</organism>
<comment type="caution">
    <text evidence="1">The sequence shown here is derived from an EMBL/GenBank/DDBJ whole genome shotgun (WGS) entry which is preliminary data.</text>
</comment>